<dbReference type="STRING" id="291169.A9E74_00573"/>
<name>A0A1E3GUJ5_9GAMM</name>
<comment type="function">
    <text evidence="3">Required for rescue of stalled ribosomes mediated by trans-translation. Binds to transfer-messenger RNA (tmRNA), required for stable association of tmRNA with ribosomes. tmRNA and SmpB together mimic tRNA shape, replacing the anticodon stem-loop with SmpB. tmRNA is encoded by the ssrA gene; the 2 termini fold to resemble tRNA(Ala) and it encodes a 'tag peptide', a short internal open reading frame. During trans-translation Ala-aminoacylated tmRNA acts like a tRNA, entering the A-site of stalled ribosomes, displacing the stalled mRNA. The ribosome then switches to translate the ORF on the tmRNA; the nascent peptide is terminated with the 'tag peptide' encoded by the tmRNA and targeted for degradation. The ribosome is freed to recommence translation, which seems to be the essential function of trans-translation.</text>
</comment>
<comment type="similarity">
    <text evidence="3">Belongs to the SmpB family.</text>
</comment>
<dbReference type="GO" id="GO:0003723">
    <property type="term" value="F:RNA binding"/>
    <property type="evidence" value="ECO:0007669"/>
    <property type="project" value="UniProtKB-UniRule"/>
</dbReference>
<dbReference type="PROSITE" id="PS01317">
    <property type="entry name" value="SSRP"/>
    <property type="match status" value="1"/>
</dbReference>
<gene>
    <name evidence="3 4" type="primary">smpB</name>
    <name evidence="4" type="ORF">A9E74_00573</name>
</gene>
<evidence type="ECO:0000313" key="5">
    <source>
        <dbReference type="Proteomes" id="UP000094379"/>
    </source>
</evidence>
<dbReference type="NCBIfam" id="NF003843">
    <property type="entry name" value="PRK05422.1"/>
    <property type="match status" value="1"/>
</dbReference>
<organism evidence="4 5">
    <name type="scientific">Methylophaga muralis</name>
    <dbReference type="NCBI Taxonomy" id="291169"/>
    <lineage>
        <taxon>Bacteria</taxon>
        <taxon>Pseudomonadati</taxon>
        <taxon>Pseudomonadota</taxon>
        <taxon>Gammaproteobacteria</taxon>
        <taxon>Thiotrichales</taxon>
        <taxon>Piscirickettsiaceae</taxon>
        <taxon>Methylophaga</taxon>
    </lineage>
</organism>
<dbReference type="PANTHER" id="PTHR30308">
    <property type="entry name" value="TMRNA-BINDING COMPONENT OF TRANS-TRANSLATION TAGGING COMPLEX"/>
    <property type="match status" value="1"/>
</dbReference>
<keyword evidence="5" id="KW-1185">Reference proteome</keyword>
<dbReference type="SUPFAM" id="SSF74982">
    <property type="entry name" value="Small protein B (SmpB)"/>
    <property type="match status" value="1"/>
</dbReference>
<evidence type="ECO:0000256" key="2">
    <source>
        <dbReference type="ARBA" id="ARBA00022884"/>
    </source>
</evidence>
<sequence length="163" mass="18976">MYNAAMATKNKPQQTDNTIARNRKARHEFFIEEKFEAGLVLEGWEVKSLREGKAQLSDSYVLIRNGEAWLANALITALKTASTHIVPQPQRDRKLLLNRNELNKLIGAVERKGYTLIPLNMYWKRGKAKIEIALAKGKQMHDKRATMKERDWQRDKERLFKNI</sequence>
<keyword evidence="2 3" id="KW-0694">RNA-binding</keyword>
<comment type="subcellular location">
    <subcellularLocation>
        <location evidence="3">Cytoplasm</location>
    </subcellularLocation>
    <text evidence="3">The tmRNA-SmpB complex associates with stalled 70S ribosomes.</text>
</comment>
<keyword evidence="1 3" id="KW-0963">Cytoplasm</keyword>
<evidence type="ECO:0000313" key="4">
    <source>
        <dbReference type="EMBL" id="ODN67739.1"/>
    </source>
</evidence>
<dbReference type="PATRIC" id="fig|291169.3.peg.576"/>
<dbReference type="HAMAP" id="MF_00023">
    <property type="entry name" value="SmpB"/>
    <property type="match status" value="1"/>
</dbReference>
<dbReference type="AlphaFoldDB" id="A0A1E3GUJ5"/>
<comment type="caution">
    <text evidence="4">The sequence shown here is derived from an EMBL/GenBank/DDBJ whole genome shotgun (WGS) entry which is preliminary data.</text>
</comment>
<dbReference type="Gene3D" id="2.40.280.10">
    <property type="match status" value="1"/>
</dbReference>
<dbReference type="InterPro" id="IPR000037">
    <property type="entry name" value="SsrA-bd_prot"/>
</dbReference>
<dbReference type="RefSeq" id="WP_136553711.1">
    <property type="nucleotide sequence ID" value="NZ_MCRI01000003.1"/>
</dbReference>
<dbReference type="GO" id="GO:0005829">
    <property type="term" value="C:cytosol"/>
    <property type="evidence" value="ECO:0007669"/>
    <property type="project" value="TreeGrafter"/>
</dbReference>
<evidence type="ECO:0000256" key="3">
    <source>
        <dbReference type="HAMAP-Rule" id="MF_00023"/>
    </source>
</evidence>
<reference evidence="4 5" key="1">
    <citation type="submission" date="2016-07" db="EMBL/GenBank/DDBJ databases">
        <title>Draft Genome Sequence of Methylophaga muralis Bur 1.</title>
        <authorList>
            <person name="Vasilenko O.V."/>
            <person name="Doronina N.V."/>
            <person name="Shmareva M.N."/>
            <person name="Tarlachkov S.V."/>
            <person name="Mustakhimov I."/>
            <person name="Trotsenko Y.A."/>
        </authorList>
    </citation>
    <scope>NUCLEOTIDE SEQUENCE [LARGE SCALE GENOMIC DNA]</scope>
    <source>
        <strain evidence="4 5">Bur 1</strain>
    </source>
</reference>
<dbReference type="PANTHER" id="PTHR30308:SF2">
    <property type="entry name" value="SSRA-BINDING PROTEIN"/>
    <property type="match status" value="1"/>
</dbReference>
<dbReference type="EMBL" id="MCRI01000003">
    <property type="protein sequence ID" value="ODN67739.1"/>
    <property type="molecule type" value="Genomic_DNA"/>
</dbReference>
<dbReference type="GO" id="GO:0070929">
    <property type="term" value="P:trans-translation"/>
    <property type="evidence" value="ECO:0007669"/>
    <property type="project" value="UniProtKB-UniRule"/>
</dbReference>
<evidence type="ECO:0000256" key="1">
    <source>
        <dbReference type="ARBA" id="ARBA00022490"/>
    </source>
</evidence>
<accession>A0A1E3GUJ5</accession>
<dbReference type="NCBIfam" id="TIGR00086">
    <property type="entry name" value="smpB"/>
    <property type="match status" value="1"/>
</dbReference>
<dbReference type="InterPro" id="IPR020081">
    <property type="entry name" value="SsrA-bd_prot_CS"/>
</dbReference>
<dbReference type="Pfam" id="PF01668">
    <property type="entry name" value="SmpB"/>
    <property type="match status" value="1"/>
</dbReference>
<protein>
    <recommendedName>
        <fullName evidence="3">SsrA-binding protein</fullName>
    </recommendedName>
    <alternativeName>
        <fullName evidence="3">Small protein B</fullName>
    </alternativeName>
</protein>
<proteinExistence type="inferred from homology"/>
<dbReference type="CDD" id="cd09294">
    <property type="entry name" value="SmpB"/>
    <property type="match status" value="1"/>
</dbReference>
<dbReference type="GO" id="GO:0070930">
    <property type="term" value="P:trans-translation-dependent protein tagging"/>
    <property type="evidence" value="ECO:0007669"/>
    <property type="project" value="TreeGrafter"/>
</dbReference>
<dbReference type="Proteomes" id="UP000094379">
    <property type="component" value="Unassembled WGS sequence"/>
</dbReference>
<dbReference type="InterPro" id="IPR023620">
    <property type="entry name" value="SmpB"/>
</dbReference>